<keyword evidence="15" id="KW-0325">Glycoprotein</keyword>
<evidence type="ECO:0000256" key="8">
    <source>
        <dbReference type="ARBA" id="ARBA00022777"/>
    </source>
</evidence>
<dbReference type="GO" id="GO:0005524">
    <property type="term" value="F:ATP binding"/>
    <property type="evidence" value="ECO:0007669"/>
    <property type="project" value="UniProtKB-KW"/>
</dbReference>
<evidence type="ECO:0000256" key="4">
    <source>
        <dbReference type="ARBA" id="ARBA00022679"/>
    </source>
</evidence>
<keyword evidence="4" id="KW-0808">Transferase</keyword>
<dbReference type="Proteomes" id="UP000001542">
    <property type="component" value="Unassembled WGS sequence"/>
</dbReference>
<dbReference type="VEuPathDB" id="TrichDB:TVAG_259080"/>
<evidence type="ECO:0000256" key="15">
    <source>
        <dbReference type="ARBA" id="ARBA00023180"/>
    </source>
</evidence>
<dbReference type="AlphaFoldDB" id="A2EBV9"/>
<evidence type="ECO:0000256" key="13">
    <source>
        <dbReference type="ARBA" id="ARBA00023157"/>
    </source>
</evidence>
<evidence type="ECO:0000256" key="11">
    <source>
        <dbReference type="ARBA" id="ARBA00023136"/>
    </source>
</evidence>
<dbReference type="GO" id="GO:0005886">
    <property type="term" value="C:plasma membrane"/>
    <property type="evidence" value="ECO:0007669"/>
    <property type="project" value="UniProtKB-SubCell"/>
</dbReference>
<keyword evidence="9" id="KW-0067">ATP-binding</keyword>
<organism evidence="17 18">
    <name type="scientific">Trichomonas vaginalis (strain ATCC PRA-98 / G3)</name>
    <dbReference type="NCBI Taxonomy" id="412133"/>
    <lineage>
        <taxon>Eukaryota</taxon>
        <taxon>Metamonada</taxon>
        <taxon>Parabasalia</taxon>
        <taxon>Trichomonadida</taxon>
        <taxon>Trichomonadidae</taxon>
        <taxon>Trichomonas</taxon>
    </lineage>
</organism>
<keyword evidence="8" id="KW-0418">Kinase</keyword>
<keyword evidence="5" id="KW-0812">Transmembrane</keyword>
<evidence type="ECO:0000256" key="10">
    <source>
        <dbReference type="ARBA" id="ARBA00022989"/>
    </source>
</evidence>
<evidence type="ECO:0000313" key="18">
    <source>
        <dbReference type="Proteomes" id="UP000001542"/>
    </source>
</evidence>
<keyword evidence="3" id="KW-1003">Cell membrane</keyword>
<keyword evidence="18" id="KW-1185">Reference proteome</keyword>
<dbReference type="GO" id="GO:0004714">
    <property type="term" value="F:transmembrane receptor protein tyrosine kinase activity"/>
    <property type="evidence" value="ECO:0007669"/>
    <property type="project" value="UniProtKB-EC"/>
</dbReference>
<dbReference type="RefSeq" id="XP_001322050.1">
    <property type="nucleotide sequence ID" value="XM_001322015.1"/>
</dbReference>
<keyword evidence="7" id="KW-0547">Nucleotide-binding</keyword>
<dbReference type="Pfam" id="PF12810">
    <property type="entry name" value="ALK_LTK_GRD"/>
    <property type="match status" value="1"/>
</dbReference>
<evidence type="ECO:0000313" key="17">
    <source>
        <dbReference type="EMBL" id="EAY09827.1"/>
    </source>
</evidence>
<comment type="subcellular location">
    <subcellularLocation>
        <location evidence="1">Cell membrane</location>
        <topology evidence="1">Single-pass type I membrane protein</topology>
    </subcellularLocation>
</comment>
<gene>
    <name evidence="17" type="ORF">TVAG_259080</name>
</gene>
<evidence type="ECO:0000259" key="16">
    <source>
        <dbReference type="Pfam" id="PF12810"/>
    </source>
</evidence>
<accession>A2EBV9</accession>
<name>A2EBV9_TRIV3</name>
<keyword evidence="12" id="KW-0829">Tyrosine-protein kinase</keyword>
<dbReference type="VEuPathDB" id="TrichDB:TVAGG3_0652820"/>
<proteinExistence type="predicted"/>
<evidence type="ECO:0000256" key="6">
    <source>
        <dbReference type="ARBA" id="ARBA00022729"/>
    </source>
</evidence>
<keyword evidence="10" id="KW-1133">Transmembrane helix</keyword>
<reference evidence="17" key="1">
    <citation type="submission" date="2006-10" db="EMBL/GenBank/DDBJ databases">
        <authorList>
            <person name="Amadeo P."/>
            <person name="Zhao Q."/>
            <person name="Wortman J."/>
            <person name="Fraser-Liggett C."/>
            <person name="Carlton J."/>
        </authorList>
    </citation>
    <scope>NUCLEOTIDE SEQUENCE</scope>
    <source>
        <strain evidence="17">G3</strain>
    </source>
</reference>
<protein>
    <recommendedName>
        <fullName evidence="2">receptor protein-tyrosine kinase</fullName>
        <ecNumber evidence="2">2.7.10.1</ecNumber>
    </recommendedName>
</protein>
<evidence type="ECO:0000256" key="1">
    <source>
        <dbReference type="ARBA" id="ARBA00004251"/>
    </source>
</evidence>
<evidence type="ECO:0000256" key="9">
    <source>
        <dbReference type="ARBA" id="ARBA00022840"/>
    </source>
</evidence>
<keyword evidence="13" id="KW-1015">Disulfide bond</keyword>
<evidence type="ECO:0000256" key="2">
    <source>
        <dbReference type="ARBA" id="ARBA00011902"/>
    </source>
</evidence>
<dbReference type="EC" id="2.7.10.1" evidence="2"/>
<dbReference type="InterPro" id="IPR055163">
    <property type="entry name" value="ALK/LTK-like_GRD"/>
</dbReference>
<sequence length="368" mass="38988">MISYELVNKSGISANVKVFQSGNQYLFDYPCDSTSDCTDYAVNLTKGTYKFELFGASGGSSKDKVSSFRFSNTSCISPLLVRMYGGNVDCYPGNSIGGAGGYLSAQISLRSPVKAYFTLGGRGIFGHKLESELNTACFEKINMQPGGYGGGGSSSNYPRGTGSGGGQTAVKFIENDLWHRVLVSGAGGGCDDNTDDDSSGGSGGNLTAQSWFLFGKLTKSYFANSTFGFSFGQGEAARYDDANNSISVKTSSHSDIAGAGGGWFGGFSGQFGGGGAGGGSSWALTKNAVIPKGNIDSFNEFYDKLDSKPYAFDLNSEYIFDHVIHVPGIWEGNGKIILTIFSNNIIQSCLCKFNIINALTLYFQIFVN</sequence>
<keyword evidence="11" id="KW-0472">Membrane</keyword>
<reference evidence="17" key="2">
    <citation type="journal article" date="2007" name="Science">
        <title>Draft genome sequence of the sexually transmitted pathogen Trichomonas vaginalis.</title>
        <authorList>
            <person name="Carlton J.M."/>
            <person name="Hirt R.P."/>
            <person name="Silva J.C."/>
            <person name="Delcher A.L."/>
            <person name="Schatz M."/>
            <person name="Zhao Q."/>
            <person name="Wortman J.R."/>
            <person name="Bidwell S.L."/>
            <person name="Alsmark U.C.M."/>
            <person name="Besteiro S."/>
            <person name="Sicheritz-Ponten T."/>
            <person name="Noel C.J."/>
            <person name="Dacks J.B."/>
            <person name="Foster P.G."/>
            <person name="Simillion C."/>
            <person name="Van de Peer Y."/>
            <person name="Miranda-Saavedra D."/>
            <person name="Barton G.J."/>
            <person name="Westrop G.D."/>
            <person name="Mueller S."/>
            <person name="Dessi D."/>
            <person name="Fiori P.L."/>
            <person name="Ren Q."/>
            <person name="Paulsen I."/>
            <person name="Zhang H."/>
            <person name="Bastida-Corcuera F.D."/>
            <person name="Simoes-Barbosa A."/>
            <person name="Brown M.T."/>
            <person name="Hayes R.D."/>
            <person name="Mukherjee M."/>
            <person name="Okumura C.Y."/>
            <person name="Schneider R."/>
            <person name="Smith A.J."/>
            <person name="Vanacova S."/>
            <person name="Villalvazo M."/>
            <person name="Haas B.J."/>
            <person name="Pertea M."/>
            <person name="Feldblyum T.V."/>
            <person name="Utterback T.R."/>
            <person name="Shu C.L."/>
            <person name="Osoegawa K."/>
            <person name="de Jong P.J."/>
            <person name="Hrdy I."/>
            <person name="Horvathova L."/>
            <person name="Zubacova Z."/>
            <person name="Dolezal P."/>
            <person name="Malik S.B."/>
            <person name="Logsdon J.M. Jr."/>
            <person name="Henze K."/>
            <person name="Gupta A."/>
            <person name="Wang C.C."/>
            <person name="Dunne R.L."/>
            <person name="Upcroft J.A."/>
            <person name="Upcroft P."/>
            <person name="White O."/>
            <person name="Salzberg S.L."/>
            <person name="Tang P."/>
            <person name="Chiu C.-H."/>
            <person name="Lee Y.-S."/>
            <person name="Embley T.M."/>
            <person name="Coombs G.H."/>
            <person name="Mottram J.C."/>
            <person name="Tachezy J."/>
            <person name="Fraser-Liggett C.M."/>
            <person name="Johnson P.J."/>
        </authorList>
    </citation>
    <scope>NUCLEOTIDE SEQUENCE [LARGE SCALE GENOMIC DNA]</scope>
    <source>
        <strain evidence="17">G3</strain>
    </source>
</reference>
<evidence type="ECO:0000256" key="5">
    <source>
        <dbReference type="ARBA" id="ARBA00022692"/>
    </source>
</evidence>
<keyword evidence="6" id="KW-0732">Signal</keyword>
<feature type="domain" description="ALK/LTK-like glycine-rich" evidence="16">
    <location>
        <begin position="40"/>
        <end position="340"/>
    </location>
</feature>
<evidence type="ECO:0000256" key="12">
    <source>
        <dbReference type="ARBA" id="ARBA00023137"/>
    </source>
</evidence>
<keyword evidence="14" id="KW-0675">Receptor</keyword>
<evidence type="ECO:0000256" key="3">
    <source>
        <dbReference type="ARBA" id="ARBA00022475"/>
    </source>
</evidence>
<dbReference type="InParanoid" id="A2EBV9"/>
<evidence type="ECO:0000256" key="14">
    <source>
        <dbReference type="ARBA" id="ARBA00023170"/>
    </source>
</evidence>
<evidence type="ECO:0000256" key="7">
    <source>
        <dbReference type="ARBA" id="ARBA00022741"/>
    </source>
</evidence>
<dbReference type="EMBL" id="DS113349">
    <property type="protein sequence ID" value="EAY09827.1"/>
    <property type="molecule type" value="Genomic_DNA"/>
</dbReference>
<dbReference type="KEGG" id="tva:4767762"/>